<name>A0A4R1R178_9FIRM</name>
<dbReference type="Pfam" id="PF03692">
    <property type="entry name" value="CxxCxxCC"/>
    <property type="match status" value="1"/>
</dbReference>
<comment type="caution">
    <text evidence="1">The sequence shown here is derived from an EMBL/GenBank/DDBJ whole genome shotgun (WGS) entry which is preliminary data.</text>
</comment>
<protein>
    <submittedName>
        <fullName evidence="1">Uncharacterized protein</fullName>
    </submittedName>
</protein>
<organism evidence="1 2">
    <name type="scientific">Kineothrix alysoides</name>
    <dbReference type="NCBI Taxonomy" id="1469948"/>
    <lineage>
        <taxon>Bacteria</taxon>
        <taxon>Bacillati</taxon>
        <taxon>Bacillota</taxon>
        <taxon>Clostridia</taxon>
        <taxon>Lachnospirales</taxon>
        <taxon>Lachnospiraceae</taxon>
        <taxon>Kineothrix</taxon>
    </lineage>
</organism>
<sequence length="122" mass="14584">MFDCDKCGLCCIGLDRNEITAQLHDGDGICRHLDMETMLCRIYENRPIFCNIEGYYDEFLKDEMEKEEFMRLNYEACLLKKQEWEECGKDIRRMISRIPQLDEENEKIIRASLEKAEQMEVL</sequence>
<evidence type="ECO:0000313" key="2">
    <source>
        <dbReference type="Proteomes" id="UP000295718"/>
    </source>
</evidence>
<evidence type="ECO:0000313" key="1">
    <source>
        <dbReference type="EMBL" id="TCL59069.1"/>
    </source>
</evidence>
<accession>A0A4R1R178</accession>
<dbReference type="STRING" id="1469948.GCA_000732725_01950"/>
<dbReference type="EMBL" id="SLUO01000005">
    <property type="protein sequence ID" value="TCL59069.1"/>
    <property type="molecule type" value="Genomic_DNA"/>
</dbReference>
<proteinExistence type="predicted"/>
<dbReference type="AlphaFoldDB" id="A0A4R1R178"/>
<dbReference type="RefSeq" id="WP_198528777.1">
    <property type="nucleotide sequence ID" value="NZ_JPNB01000001.1"/>
</dbReference>
<dbReference type="InterPro" id="IPR005358">
    <property type="entry name" value="Puta_zinc/iron-chelating_dom"/>
</dbReference>
<keyword evidence="2" id="KW-1185">Reference proteome</keyword>
<reference evidence="1 2" key="1">
    <citation type="submission" date="2019-03" db="EMBL/GenBank/DDBJ databases">
        <title>Genomic Encyclopedia of Type Strains, Phase IV (KMG-IV): sequencing the most valuable type-strain genomes for metagenomic binning, comparative biology and taxonomic classification.</title>
        <authorList>
            <person name="Goeker M."/>
        </authorList>
    </citation>
    <scope>NUCLEOTIDE SEQUENCE [LARGE SCALE GENOMIC DNA]</scope>
    <source>
        <strain evidence="1 2">DSM 100556</strain>
    </source>
</reference>
<dbReference type="Proteomes" id="UP000295718">
    <property type="component" value="Unassembled WGS sequence"/>
</dbReference>
<gene>
    <name evidence="1" type="ORF">EDD76_105246</name>
</gene>